<name>A0A9D1VBQ3_9BACT</name>
<evidence type="ECO:0000256" key="2">
    <source>
        <dbReference type="SAM" id="Phobius"/>
    </source>
</evidence>
<keyword evidence="1" id="KW-0175">Coiled coil</keyword>
<keyword evidence="2" id="KW-0472">Membrane</keyword>
<evidence type="ECO:0000256" key="1">
    <source>
        <dbReference type="SAM" id="Coils"/>
    </source>
</evidence>
<accession>A0A9D1VBQ3</accession>
<reference evidence="3" key="2">
    <citation type="submission" date="2021-04" db="EMBL/GenBank/DDBJ databases">
        <authorList>
            <person name="Gilroy R."/>
        </authorList>
    </citation>
    <scope>NUCLEOTIDE SEQUENCE</scope>
    <source>
        <strain evidence="3">14975</strain>
    </source>
</reference>
<evidence type="ECO:0000313" key="3">
    <source>
        <dbReference type="EMBL" id="HIX20049.1"/>
    </source>
</evidence>
<gene>
    <name evidence="3" type="ORF">H9862_05535</name>
</gene>
<evidence type="ECO:0000313" key="4">
    <source>
        <dbReference type="Proteomes" id="UP000823964"/>
    </source>
</evidence>
<protein>
    <submittedName>
        <fullName evidence="3">Uncharacterized protein</fullName>
    </submittedName>
</protein>
<sequence length="212" mass="25336">MLRTEATRISPSYRQMELNPQVADGDMHTPENVMKQAEQARQQAEFYEAQREQWEAQRRELEQGNEQKQRFCYEMNRLGMNMHNTVRRIEQELESMEREHRELDSICTCFKKHLQILSAMQPQSWNTEGLRDRLRDAFTKLDRAENDYEEAYAMKSRFRHSDVLRHRPRSGDDGTGLNKKELMATFTKGLVFHLPLFVLLLITWLISLWITR</sequence>
<reference evidence="3" key="1">
    <citation type="journal article" date="2021" name="PeerJ">
        <title>Extensive microbial diversity within the chicken gut microbiome revealed by metagenomics and culture.</title>
        <authorList>
            <person name="Gilroy R."/>
            <person name="Ravi A."/>
            <person name="Getino M."/>
            <person name="Pursley I."/>
            <person name="Horton D.L."/>
            <person name="Alikhan N.F."/>
            <person name="Baker D."/>
            <person name="Gharbi K."/>
            <person name="Hall N."/>
            <person name="Watson M."/>
            <person name="Adriaenssens E.M."/>
            <person name="Foster-Nyarko E."/>
            <person name="Jarju S."/>
            <person name="Secka A."/>
            <person name="Antonio M."/>
            <person name="Oren A."/>
            <person name="Chaudhuri R.R."/>
            <person name="La Ragione R."/>
            <person name="Hildebrand F."/>
            <person name="Pallen M.J."/>
        </authorList>
    </citation>
    <scope>NUCLEOTIDE SEQUENCE</scope>
    <source>
        <strain evidence="3">14975</strain>
    </source>
</reference>
<dbReference type="EMBL" id="DXFQ01000097">
    <property type="protein sequence ID" value="HIX20049.1"/>
    <property type="molecule type" value="Genomic_DNA"/>
</dbReference>
<proteinExistence type="predicted"/>
<feature type="transmembrane region" description="Helical" evidence="2">
    <location>
        <begin position="190"/>
        <end position="210"/>
    </location>
</feature>
<comment type="caution">
    <text evidence="3">The sequence shown here is derived from an EMBL/GenBank/DDBJ whole genome shotgun (WGS) entry which is preliminary data.</text>
</comment>
<organism evidence="3 4">
    <name type="scientific">Candidatus Akkermansia intestinigallinarum</name>
    <dbReference type="NCBI Taxonomy" id="2838431"/>
    <lineage>
        <taxon>Bacteria</taxon>
        <taxon>Pseudomonadati</taxon>
        <taxon>Verrucomicrobiota</taxon>
        <taxon>Verrucomicrobiia</taxon>
        <taxon>Verrucomicrobiales</taxon>
        <taxon>Akkermansiaceae</taxon>
        <taxon>Akkermansia</taxon>
    </lineage>
</organism>
<dbReference type="Proteomes" id="UP000823964">
    <property type="component" value="Unassembled WGS sequence"/>
</dbReference>
<keyword evidence="2" id="KW-1133">Transmembrane helix</keyword>
<dbReference type="AlphaFoldDB" id="A0A9D1VBQ3"/>
<feature type="coiled-coil region" evidence="1">
    <location>
        <begin position="37"/>
        <end position="154"/>
    </location>
</feature>
<keyword evidence="2" id="KW-0812">Transmembrane</keyword>